<dbReference type="EnsemblProtists" id="PYU1_T004829">
    <property type="protein sequence ID" value="PYU1_T004829"/>
    <property type="gene ID" value="PYU1_G004818"/>
</dbReference>
<proteinExistence type="predicted"/>
<feature type="compositionally biased region" description="Basic and acidic residues" evidence="1">
    <location>
        <begin position="172"/>
        <end position="183"/>
    </location>
</feature>
<protein>
    <recommendedName>
        <fullName evidence="5">K-box domain-containing protein</fullName>
    </recommendedName>
</protein>
<dbReference type="InParanoid" id="K3WIN7"/>
<dbReference type="HOGENOM" id="CLU_618938_0_0_1"/>
<reference evidence="4" key="1">
    <citation type="journal article" date="2010" name="Genome Biol.">
        <title>Genome sequence of the necrotrophic plant pathogen Pythium ultimum reveals original pathogenicity mechanisms and effector repertoire.</title>
        <authorList>
            <person name="Levesque C.A."/>
            <person name="Brouwer H."/>
            <person name="Cano L."/>
            <person name="Hamilton J.P."/>
            <person name="Holt C."/>
            <person name="Huitema E."/>
            <person name="Raffaele S."/>
            <person name="Robideau G.P."/>
            <person name="Thines M."/>
            <person name="Win J."/>
            <person name="Zerillo M.M."/>
            <person name="Beakes G.W."/>
            <person name="Boore J.L."/>
            <person name="Busam D."/>
            <person name="Dumas B."/>
            <person name="Ferriera S."/>
            <person name="Fuerstenberg S.I."/>
            <person name="Gachon C.M."/>
            <person name="Gaulin E."/>
            <person name="Govers F."/>
            <person name="Grenville-Briggs L."/>
            <person name="Horner N."/>
            <person name="Hostetler J."/>
            <person name="Jiang R.H."/>
            <person name="Johnson J."/>
            <person name="Krajaejun T."/>
            <person name="Lin H."/>
            <person name="Meijer H.J."/>
            <person name="Moore B."/>
            <person name="Morris P."/>
            <person name="Phuntmart V."/>
            <person name="Puiu D."/>
            <person name="Shetty J."/>
            <person name="Stajich J.E."/>
            <person name="Tripathy S."/>
            <person name="Wawra S."/>
            <person name="van West P."/>
            <person name="Whitty B.R."/>
            <person name="Coutinho P.M."/>
            <person name="Henrissat B."/>
            <person name="Martin F."/>
            <person name="Thomas P.D."/>
            <person name="Tyler B.M."/>
            <person name="De Vries R.P."/>
            <person name="Kamoun S."/>
            <person name="Yandell M."/>
            <person name="Tisserat N."/>
            <person name="Buell C.R."/>
        </authorList>
    </citation>
    <scope>NUCLEOTIDE SEQUENCE</scope>
    <source>
        <strain evidence="4">DAOM:BR144</strain>
    </source>
</reference>
<dbReference type="Proteomes" id="UP000019132">
    <property type="component" value="Unassembled WGS sequence"/>
</dbReference>
<name>K3WIN7_GLOUD</name>
<feature type="transmembrane region" description="Helical" evidence="2">
    <location>
        <begin position="294"/>
        <end position="312"/>
    </location>
</feature>
<keyword evidence="2" id="KW-1133">Transmembrane helix</keyword>
<evidence type="ECO:0000256" key="2">
    <source>
        <dbReference type="SAM" id="Phobius"/>
    </source>
</evidence>
<feature type="region of interest" description="Disordered" evidence="1">
    <location>
        <begin position="332"/>
        <end position="360"/>
    </location>
</feature>
<reference evidence="3" key="3">
    <citation type="submission" date="2015-02" db="UniProtKB">
        <authorList>
            <consortium name="EnsemblProtists"/>
        </authorList>
    </citation>
    <scope>IDENTIFICATION</scope>
    <source>
        <strain evidence="3">DAOM BR144</strain>
    </source>
</reference>
<dbReference type="OMA" id="YEVQIWV"/>
<dbReference type="EMBL" id="GL376564">
    <property type="status" value="NOT_ANNOTATED_CDS"/>
    <property type="molecule type" value="Genomic_DNA"/>
</dbReference>
<feature type="region of interest" description="Disordered" evidence="1">
    <location>
        <begin position="156"/>
        <end position="186"/>
    </location>
</feature>
<reference evidence="4" key="2">
    <citation type="submission" date="2010-04" db="EMBL/GenBank/DDBJ databases">
        <authorList>
            <person name="Buell R."/>
            <person name="Hamilton J."/>
            <person name="Hostetler J."/>
        </authorList>
    </citation>
    <scope>NUCLEOTIDE SEQUENCE [LARGE SCALE GENOMIC DNA]</scope>
    <source>
        <strain evidence="4">DAOM:BR144</strain>
    </source>
</reference>
<keyword evidence="2" id="KW-0812">Transmembrane</keyword>
<dbReference type="eggNOG" id="ENOG502S6NP">
    <property type="taxonomic scope" value="Eukaryota"/>
</dbReference>
<organism evidence="3 4">
    <name type="scientific">Globisporangium ultimum (strain ATCC 200006 / CBS 805.95 / DAOM BR144)</name>
    <name type="common">Pythium ultimum</name>
    <dbReference type="NCBI Taxonomy" id="431595"/>
    <lineage>
        <taxon>Eukaryota</taxon>
        <taxon>Sar</taxon>
        <taxon>Stramenopiles</taxon>
        <taxon>Oomycota</taxon>
        <taxon>Peronosporomycetes</taxon>
        <taxon>Pythiales</taxon>
        <taxon>Pythiaceae</taxon>
        <taxon>Globisporangium</taxon>
    </lineage>
</organism>
<evidence type="ECO:0000313" key="3">
    <source>
        <dbReference type="EnsemblProtists" id="PYU1_T004829"/>
    </source>
</evidence>
<dbReference type="VEuPathDB" id="FungiDB:PYU1_G004818"/>
<accession>K3WIN7</accession>
<feature type="transmembrane region" description="Helical" evidence="2">
    <location>
        <begin position="12"/>
        <end position="34"/>
    </location>
</feature>
<keyword evidence="2" id="KW-0472">Membrane</keyword>
<feature type="region of interest" description="Disordered" evidence="1">
    <location>
        <begin position="415"/>
        <end position="443"/>
    </location>
</feature>
<sequence length="443" mass="48783">MVLRQRKAGARSNALGVYVCFMAVCCSTLMLQVLTSTTPSALFSRETFLQNSLVDLLTRFTTPSTTATSPATGKAAAMSTVDLRIANVSVHRVRYVETETNFDDDDGAAGAGSEEDAGASSFLAMLRAKAGDLLRVSKRNSGNRAEVSGVVVTWDDHFKGENSEEEEDMEREQERASSRDKPPSQRRASVVPGVVITYEVQHWVTTWGLDALWHASNRKFAVADPFVVLSQLPVDHDIAFRVRMKVKKTTGLLSGLFATETEGPWSDIVLLSPSRDDALDAIFAFLSSNKAFCVVLAVCIGSGSLVVFKLLVGRRLLAMRDKASAALTIRTDISNGGSSSRSPHQPSRSSSSGGDLEQEVRDLRQELADSEAEVRKLMLYRGYGLEELSPDELTLVEKELRATLTRVQKVLREPLRNRQDAQDNEPRSSKRDRLRAVFEDEAY</sequence>
<evidence type="ECO:0000313" key="4">
    <source>
        <dbReference type="Proteomes" id="UP000019132"/>
    </source>
</evidence>
<feature type="compositionally biased region" description="Low complexity" evidence="1">
    <location>
        <begin position="336"/>
        <end position="354"/>
    </location>
</feature>
<evidence type="ECO:0000256" key="1">
    <source>
        <dbReference type="SAM" id="MobiDB-lite"/>
    </source>
</evidence>
<dbReference type="AlphaFoldDB" id="K3WIN7"/>
<evidence type="ECO:0008006" key="5">
    <source>
        <dbReference type="Google" id="ProtNLM"/>
    </source>
</evidence>
<keyword evidence="4" id="KW-1185">Reference proteome</keyword>